<comment type="caution">
    <text evidence="2">The sequence shown here is derived from an EMBL/GenBank/DDBJ whole genome shotgun (WGS) entry which is preliminary data.</text>
</comment>
<keyword evidence="1" id="KW-0732">Signal</keyword>
<organism evidence="2 3">
    <name type="scientific">Dyella flagellata</name>
    <dbReference type="NCBI Taxonomy" id="1867833"/>
    <lineage>
        <taxon>Bacteria</taxon>
        <taxon>Pseudomonadati</taxon>
        <taxon>Pseudomonadota</taxon>
        <taxon>Gammaproteobacteria</taxon>
        <taxon>Lysobacterales</taxon>
        <taxon>Rhodanobacteraceae</taxon>
        <taxon>Dyella</taxon>
    </lineage>
</organism>
<name>A0ABQ5XIT5_9GAMM</name>
<evidence type="ECO:0000313" key="3">
    <source>
        <dbReference type="Proteomes" id="UP001156627"/>
    </source>
</evidence>
<reference evidence="3" key="1">
    <citation type="journal article" date="2019" name="Int. J. Syst. Evol. Microbiol.">
        <title>The Global Catalogue of Microorganisms (GCM) 10K type strain sequencing project: providing services to taxonomists for standard genome sequencing and annotation.</title>
        <authorList>
            <consortium name="The Broad Institute Genomics Platform"/>
            <consortium name="The Broad Institute Genome Sequencing Center for Infectious Disease"/>
            <person name="Wu L."/>
            <person name="Ma J."/>
        </authorList>
    </citation>
    <scope>NUCLEOTIDE SEQUENCE [LARGE SCALE GENOMIC DNA]</scope>
    <source>
        <strain evidence="3">NBRC 111981</strain>
    </source>
</reference>
<feature type="chain" id="PRO_5045513231" evidence="1">
    <location>
        <begin position="37"/>
        <end position="269"/>
    </location>
</feature>
<sequence>MLNKTFARQSLRRGGKILSGVLVAALASLGTNASHADPIIVSPNPGVVCGFDSTIVSNFNGTPIAAGNSLWFNSVFKLQNAPNNGTPVNVYLNNASVTFQDKSGNTYTVHVPNAKVTFDPVATTASTSFDSYSNTWVTVVPFGLGGNTFLDGAALPLASNLPGGINPVSWSGQVTSDTAGITVAWQWATAAYTNFSANYSLLDVKPVDSNQASVYANSDHAGTPEAYKPFVIGGARGGGGSNWTGSYSGTMSQSCQAGTATTGGGRPPA</sequence>
<feature type="signal peptide" evidence="1">
    <location>
        <begin position="1"/>
        <end position="36"/>
    </location>
</feature>
<keyword evidence="3" id="KW-1185">Reference proteome</keyword>
<protein>
    <submittedName>
        <fullName evidence="2">Uncharacterized protein</fullName>
    </submittedName>
</protein>
<dbReference type="EMBL" id="BSOA01000049">
    <property type="protein sequence ID" value="GLQ90448.1"/>
    <property type="molecule type" value="Genomic_DNA"/>
</dbReference>
<proteinExistence type="predicted"/>
<dbReference type="RefSeq" id="WP_284333866.1">
    <property type="nucleotide sequence ID" value="NZ_BSOA01000049.1"/>
</dbReference>
<gene>
    <name evidence="2" type="ORF">GCM10007898_40240</name>
</gene>
<dbReference type="Proteomes" id="UP001156627">
    <property type="component" value="Unassembled WGS sequence"/>
</dbReference>
<evidence type="ECO:0000313" key="2">
    <source>
        <dbReference type="EMBL" id="GLQ90448.1"/>
    </source>
</evidence>
<evidence type="ECO:0000256" key="1">
    <source>
        <dbReference type="SAM" id="SignalP"/>
    </source>
</evidence>
<accession>A0ABQ5XIT5</accession>